<sequence length="176" mass="18275">MRSSLASPALAALLLVISPALLLCAPAPALTRYLQDDTDKAPKGAVKPGNDENKQQQPPKLGDHKANDNGKKEGPKGAVPKQDKKPDDNKKQLQPPAGKQPPKPDGKEETRPVHGPGVCDTTKGNCGPRQTPIKGKGKGNPGKGTGKGKGKGNKSPPKDAPKEQPKGDAGDKQKTA</sequence>
<proteinExistence type="predicted"/>
<keyword evidence="2" id="KW-0732">Signal</keyword>
<evidence type="ECO:0000256" key="1">
    <source>
        <dbReference type="SAM" id="MobiDB-lite"/>
    </source>
</evidence>
<keyword evidence="4" id="KW-1185">Reference proteome</keyword>
<accession>A0A0G4FNT9</accession>
<organism evidence="3 4">
    <name type="scientific">Vitrella brassicaformis (strain CCMP3155)</name>
    <dbReference type="NCBI Taxonomy" id="1169540"/>
    <lineage>
        <taxon>Eukaryota</taxon>
        <taxon>Sar</taxon>
        <taxon>Alveolata</taxon>
        <taxon>Colpodellida</taxon>
        <taxon>Vitrellaceae</taxon>
        <taxon>Vitrella</taxon>
    </lineage>
</organism>
<protein>
    <submittedName>
        <fullName evidence="3">Uncharacterized protein</fullName>
    </submittedName>
</protein>
<name>A0A0G4FNT9_VITBC</name>
<feature type="chain" id="PRO_5005188861" evidence="2">
    <location>
        <begin position="25"/>
        <end position="176"/>
    </location>
</feature>
<feature type="compositionally biased region" description="Basic and acidic residues" evidence="1">
    <location>
        <begin position="102"/>
        <end position="112"/>
    </location>
</feature>
<dbReference type="EMBL" id="CDMY01000473">
    <property type="protein sequence ID" value="CEM15894.1"/>
    <property type="molecule type" value="Genomic_DNA"/>
</dbReference>
<feature type="region of interest" description="Disordered" evidence="1">
    <location>
        <begin position="35"/>
        <end position="176"/>
    </location>
</feature>
<gene>
    <name evidence="3" type="ORF">Vbra_494</name>
</gene>
<evidence type="ECO:0000256" key="2">
    <source>
        <dbReference type="SAM" id="SignalP"/>
    </source>
</evidence>
<evidence type="ECO:0000313" key="4">
    <source>
        <dbReference type="Proteomes" id="UP000041254"/>
    </source>
</evidence>
<feature type="compositionally biased region" description="Basic and acidic residues" evidence="1">
    <location>
        <begin position="156"/>
        <end position="176"/>
    </location>
</feature>
<evidence type="ECO:0000313" key="3">
    <source>
        <dbReference type="EMBL" id="CEM15894.1"/>
    </source>
</evidence>
<feature type="compositionally biased region" description="Basic and acidic residues" evidence="1">
    <location>
        <begin position="61"/>
        <end position="91"/>
    </location>
</feature>
<dbReference type="Proteomes" id="UP000041254">
    <property type="component" value="Unassembled WGS sequence"/>
</dbReference>
<feature type="signal peptide" evidence="2">
    <location>
        <begin position="1"/>
        <end position="24"/>
    </location>
</feature>
<dbReference type="InParanoid" id="A0A0G4FNT9"/>
<reference evidence="3 4" key="1">
    <citation type="submission" date="2014-11" db="EMBL/GenBank/DDBJ databases">
        <authorList>
            <person name="Zhu J."/>
            <person name="Qi W."/>
            <person name="Song R."/>
        </authorList>
    </citation>
    <scope>NUCLEOTIDE SEQUENCE [LARGE SCALE GENOMIC DNA]</scope>
</reference>
<dbReference type="VEuPathDB" id="CryptoDB:Vbra_494"/>
<dbReference type="AlphaFoldDB" id="A0A0G4FNT9"/>